<protein>
    <submittedName>
        <fullName evidence="2">Mucin-3A-like isoform X2</fullName>
    </submittedName>
</protein>
<keyword evidence="3" id="KW-1185">Reference proteome</keyword>
<dbReference type="Proteomes" id="UP001314229">
    <property type="component" value="Unassembled WGS sequence"/>
</dbReference>
<feature type="coiled-coil region" evidence="1">
    <location>
        <begin position="163"/>
        <end position="190"/>
    </location>
</feature>
<comment type="caution">
    <text evidence="2">The sequence shown here is derived from an EMBL/GenBank/DDBJ whole genome shotgun (WGS) entry which is preliminary data.</text>
</comment>
<dbReference type="EMBL" id="CAWUFR010000124">
    <property type="protein sequence ID" value="CAK6968767.1"/>
    <property type="molecule type" value="Genomic_DNA"/>
</dbReference>
<organism evidence="2 3">
    <name type="scientific">Scomber scombrus</name>
    <name type="common">Atlantic mackerel</name>
    <name type="synonym">Scomber vernalis</name>
    <dbReference type="NCBI Taxonomy" id="13677"/>
    <lineage>
        <taxon>Eukaryota</taxon>
        <taxon>Metazoa</taxon>
        <taxon>Chordata</taxon>
        <taxon>Craniata</taxon>
        <taxon>Vertebrata</taxon>
        <taxon>Euteleostomi</taxon>
        <taxon>Actinopterygii</taxon>
        <taxon>Neopterygii</taxon>
        <taxon>Teleostei</taxon>
        <taxon>Neoteleostei</taxon>
        <taxon>Acanthomorphata</taxon>
        <taxon>Pelagiaria</taxon>
        <taxon>Scombriformes</taxon>
        <taxon>Scombridae</taxon>
        <taxon>Scomber</taxon>
    </lineage>
</organism>
<evidence type="ECO:0000313" key="2">
    <source>
        <dbReference type="EMBL" id="CAK6968767.1"/>
    </source>
</evidence>
<accession>A0AAV1PA84</accession>
<dbReference type="AlphaFoldDB" id="A0AAV1PA84"/>
<reference evidence="2 3" key="1">
    <citation type="submission" date="2024-01" db="EMBL/GenBank/DDBJ databases">
        <authorList>
            <person name="Alioto T."/>
            <person name="Alioto T."/>
            <person name="Gomez Garrido J."/>
        </authorList>
    </citation>
    <scope>NUCLEOTIDE SEQUENCE [LARGE SCALE GENOMIC DNA]</scope>
</reference>
<keyword evidence="1" id="KW-0175">Coiled coil</keyword>
<gene>
    <name evidence="2" type="ORF">FSCOSCO3_A009645</name>
</gene>
<sequence>MHLDNNKANTFNLDDSLDWKSDYLIISTPMTNCKTVNLNVERDEGKAKAAQKKLYGDGPSKPVGQVPSDMPSNIVCDRKTFLTQPAVKSLLPHTKASQLLKYKPASLVQGRFEPSGLPMTRQRTPVEALLMHPGRLQEFQAPTIYVLQQQVGADSVRRLYKRKLELDIEYKKLKIKIAKLELEKLEHEKKQRFVPDESSCQSPLTGRRCSEVVSTLTPPAAKLGV</sequence>
<proteinExistence type="predicted"/>
<name>A0AAV1PA84_SCOSC</name>
<evidence type="ECO:0000313" key="3">
    <source>
        <dbReference type="Proteomes" id="UP001314229"/>
    </source>
</evidence>
<evidence type="ECO:0000256" key="1">
    <source>
        <dbReference type="SAM" id="Coils"/>
    </source>
</evidence>